<dbReference type="SUPFAM" id="SSF54909">
    <property type="entry name" value="Dimeric alpha+beta barrel"/>
    <property type="match status" value="1"/>
</dbReference>
<dbReference type="InterPro" id="IPR011008">
    <property type="entry name" value="Dimeric_a/b-barrel"/>
</dbReference>
<sequence length="107" mass="11707">MPLFVVDYTYTAETATGRDTYRAAHRTWLAALVDRGTVIACGPYADDSGALILLESDTVDTVDSLLTHDPFVVHGLVPHYRIDEWTPVLGRLPAFDARPPARQGLPG</sequence>
<accession>A0ABQ0YLL2</accession>
<keyword evidence="4" id="KW-1185">Reference proteome</keyword>
<comment type="similarity">
    <text evidence="1">Belongs to the YciI family.</text>
</comment>
<dbReference type="RefSeq" id="WP_006945155.1">
    <property type="nucleotide sequence ID" value="NZ_BAAAYP010000005.1"/>
</dbReference>
<name>A0ABQ0YLL2_9NOCA</name>
<protein>
    <recommendedName>
        <fullName evidence="2">YCII-related domain-containing protein</fullName>
    </recommendedName>
</protein>
<dbReference type="EMBL" id="BLAH01000084">
    <property type="protein sequence ID" value="GES37392.1"/>
    <property type="molecule type" value="Genomic_DNA"/>
</dbReference>
<evidence type="ECO:0000313" key="4">
    <source>
        <dbReference type="Proteomes" id="UP000325466"/>
    </source>
</evidence>
<organism evidence="3 4">
    <name type="scientific">Rhodococcus aetherivorans</name>
    <dbReference type="NCBI Taxonomy" id="191292"/>
    <lineage>
        <taxon>Bacteria</taxon>
        <taxon>Bacillati</taxon>
        <taxon>Actinomycetota</taxon>
        <taxon>Actinomycetes</taxon>
        <taxon>Mycobacteriales</taxon>
        <taxon>Nocardiaceae</taxon>
        <taxon>Rhodococcus</taxon>
    </lineage>
</organism>
<evidence type="ECO:0000259" key="2">
    <source>
        <dbReference type="Pfam" id="PF03795"/>
    </source>
</evidence>
<gene>
    <name evidence="3" type="ORF">RAJCM14343_2646</name>
</gene>
<dbReference type="Proteomes" id="UP000325466">
    <property type="component" value="Unassembled WGS sequence"/>
</dbReference>
<evidence type="ECO:0000256" key="1">
    <source>
        <dbReference type="ARBA" id="ARBA00007689"/>
    </source>
</evidence>
<dbReference type="Gene3D" id="3.30.70.1060">
    <property type="entry name" value="Dimeric alpha+beta barrel"/>
    <property type="match status" value="1"/>
</dbReference>
<comment type="caution">
    <text evidence="3">The sequence shown here is derived from an EMBL/GenBank/DDBJ whole genome shotgun (WGS) entry which is preliminary data.</text>
</comment>
<reference evidence="3 4" key="1">
    <citation type="journal article" date="2018" name="Biodegradation">
        <title>1,4-Dioxane degradation characteristics of Rhodococcus aetherivorans JCM 14343.</title>
        <authorList>
            <person name="Inoue D."/>
            <person name="Tsunoda T."/>
            <person name="Yamamoto N."/>
            <person name="Ike M."/>
            <person name="Sei K."/>
        </authorList>
    </citation>
    <scope>NUCLEOTIDE SEQUENCE [LARGE SCALE GENOMIC DNA]</scope>
    <source>
        <strain evidence="3 4">JCM 14343</strain>
    </source>
</reference>
<dbReference type="PANTHER" id="PTHR37828">
    <property type="entry name" value="GSR2449 PROTEIN"/>
    <property type="match status" value="1"/>
</dbReference>
<evidence type="ECO:0000313" key="3">
    <source>
        <dbReference type="EMBL" id="GES37392.1"/>
    </source>
</evidence>
<feature type="domain" description="YCII-related" evidence="2">
    <location>
        <begin position="8"/>
        <end position="86"/>
    </location>
</feature>
<dbReference type="InterPro" id="IPR005545">
    <property type="entry name" value="YCII"/>
</dbReference>
<proteinExistence type="inferred from homology"/>
<dbReference type="PANTHER" id="PTHR37828:SF1">
    <property type="entry name" value="YCII-RELATED DOMAIN-CONTAINING PROTEIN"/>
    <property type="match status" value="1"/>
</dbReference>
<dbReference type="Pfam" id="PF03795">
    <property type="entry name" value="YCII"/>
    <property type="match status" value="1"/>
</dbReference>